<accession>A0A1J1AA48</accession>
<proteinExistence type="predicted"/>
<protein>
    <submittedName>
        <fullName evidence="2">Uncharacterized protein</fullName>
    </submittedName>
</protein>
<sequence>MGLMPWGVHSEYNDDGGPEVEIDEEQEDVERSEEGEERTEAFDVGEALSKLD</sequence>
<evidence type="ECO:0000313" key="4">
    <source>
        <dbReference type="Proteomes" id="UP000185608"/>
    </source>
</evidence>
<gene>
    <name evidence="3" type="ORF">HSR6_0556</name>
    <name evidence="2" type="ORF">HTSR_0569</name>
</gene>
<organism evidence="2 4">
    <name type="scientific">Halodesulfurarchaeum formicicum</name>
    <dbReference type="NCBI Taxonomy" id="1873524"/>
    <lineage>
        <taxon>Archaea</taxon>
        <taxon>Methanobacteriati</taxon>
        <taxon>Methanobacteriota</taxon>
        <taxon>Stenosarchaea group</taxon>
        <taxon>Halobacteria</taxon>
        <taxon>Halobacteriales</taxon>
        <taxon>Halobacteriaceae</taxon>
        <taxon>Halodesulfurarchaeum</taxon>
    </lineage>
</organism>
<dbReference type="EMBL" id="CP016804">
    <property type="protein sequence ID" value="APE95018.1"/>
    <property type="molecule type" value="Genomic_DNA"/>
</dbReference>
<name>A0A1D8S332_9EURY</name>
<evidence type="ECO:0000313" key="2">
    <source>
        <dbReference type="EMBL" id="AOW79764.1"/>
    </source>
</evidence>
<feature type="region of interest" description="Disordered" evidence="1">
    <location>
        <begin position="1"/>
        <end position="52"/>
    </location>
</feature>
<dbReference type="EMBL" id="CP016070">
    <property type="protein sequence ID" value="AOW79764.1"/>
    <property type="molecule type" value="Genomic_DNA"/>
</dbReference>
<reference evidence="5" key="2">
    <citation type="submission" date="2016-08" db="EMBL/GenBank/DDBJ databases">
        <title>Discovery of first anaerobic lithoheterotrophic haloarchae widely represented in hypersaline habitats.</title>
        <authorList>
            <person name="Sorokin D.Y."/>
            <person name="Kublanov I.V."/>
            <person name="Roman P."/>
            <person name="Sinninghe Damste J.S."/>
            <person name="Golyshin P.N."/>
            <person name="Rojo D."/>
            <person name="Ciordia S."/>
            <person name="Mena Md.C."/>
            <person name="Ferrer M."/>
            <person name="Smedile F."/>
            <person name="Messina E."/>
            <person name="La Cono V."/>
            <person name="Yakimov M.M."/>
        </authorList>
    </citation>
    <scope>NUCLEOTIDE SEQUENCE [LARGE SCALE GENOMIC DNA]</scope>
    <source>
        <strain evidence="5">HSR6</strain>
    </source>
</reference>
<evidence type="ECO:0000313" key="3">
    <source>
        <dbReference type="EMBL" id="APE95018.1"/>
    </source>
</evidence>
<evidence type="ECO:0000313" key="5">
    <source>
        <dbReference type="Proteomes" id="UP000186165"/>
    </source>
</evidence>
<evidence type="ECO:0000256" key="1">
    <source>
        <dbReference type="SAM" id="MobiDB-lite"/>
    </source>
</evidence>
<accession>A0A1D8S332</accession>
<feature type="compositionally biased region" description="Acidic residues" evidence="1">
    <location>
        <begin position="13"/>
        <end position="37"/>
    </location>
</feature>
<dbReference type="KEGG" id="hhsr:HSR6_0556"/>
<dbReference type="Proteomes" id="UP000186165">
    <property type="component" value="Chromosome"/>
</dbReference>
<dbReference type="AlphaFoldDB" id="A0A1D8S332"/>
<keyword evidence="5" id="KW-1185">Reference proteome</keyword>
<dbReference type="Proteomes" id="UP000185608">
    <property type="component" value="Chromosome"/>
</dbReference>
<dbReference type="KEGG" id="halh:HTSR_0569"/>
<reference evidence="3" key="3">
    <citation type="journal article" date="2017" name="ISME J.">
        <title>Discovery of anaerobic lithoheterotrophic haloarchaea, ubiquitous in hypersaline habitats.</title>
        <authorList>
            <person name="Sorokin D.Y."/>
            <person name="Messina E."/>
            <person name="Smedile F."/>
            <person name="Roman P."/>
            <person name="Damste J.S.S."/>
            <person name="Ciordia S."/>
            <person name="Mena M.C."/>
            <person name="Ferrer M."/>
            <person name="Golyshin P.N."/>
            <person name="Kublanov I.V."/>
            <person name="Samarov N.I."/>
            <person name="Toshchakov S.V."/>
            <person name="La Cono V."/>
            <person name="Yakimov M.M."/>
        </authorList>
    </citation>
    <scope>NUCLEOTIDE SEQUENCE</scope>
    <source>
        <strain evidence="3">HSR6</strain>
    </source>
</reference>
<reference evidence="2 4" key="1">
    <citation type="submission" date="2016-06" db="EMBL/GenBank/DDBJ databases">
        <title>Discovery of anaerobic lithoheterotrophic haloarchaeon capable of sulfur respiration by hydrogen and formate.</title>
        <authorList>
            <person name="Sorokin D.Y."/>
            <person name="Kublanov I.V."/>
            <person name="Roman P."/>
            <person name="Sinninghe Damste J.S."/>
            <person name="Golyshin P.N."/>
            <person name="Rojo D."/>
            <person name="Ciordia S."/>
            <person name="Mena Md.C."/>
            <person name="Ferrer M."/>
            <person name="Smedile F."/>
            <person name="Messina E."/>
            <person name="La Cono V."/>
            <person name="Yakimov M.M."/>
        </authorList>
    </citation>
    <scope>NUCLEOTIDE SEQUENCE [LARGE SCALE GENOMIC DNA]</scope>
    <source>
        <strain evidence="2 4">HTSR1</strain>
    </source>
</reference>
<dbReference type="STRING" id="1873524.HSR6_0556"/>